<proteinExistence type="predicted"/>
<evidence type="ECO:0000313" key="2">
    <source>
        <dbReference type="Proteomes" id="UP000013237"/>
    </source>
</evidence>
<gene>
    <name evidence="1" type="ORF">C206_29453</name>
</gene>
<dbReference type="RefSeq" id="WP_004577681.1">
    <property type="nucleotide sequence ID" value="NZ_APBQ01000217.1"/>
</dbReference>
<dbReference type="AlphaFoldDB" id="A0AAD2ZTL7"/>
<accession>A0AAD2ZTL7</accession>
<dbReference type="Proteomes" id="UP000013237">
    <property type="component" value="Unassembled WGS sequence"/>
</dbReference>
<organism evidence="1 2">
    <name type="scientific">Pseudomonas putida TRO1</name>
    <dbReference type="NCBI Taxonomy" id="1227924"/>
    <lineage>
        <taxon>Bacteria</taxon>
        <taxon>Pseudomonadati</taxon>
        <taxon>Pseudomonadota</taxon>
        <taxon>Gammaproteobacteria</taxon>
        <taxon>Pseudomonadales</taxon>
        <taxon>Pseudomonadaceae</taxon>
        <taxon>Pseudomonas</taxon>
    </lineage>
</organism>
<protein>
    <submittedName>
        <fullName evidence="1">Uncharacterized protein</fullName>
    </submittedName>
</protein>
<name>A0AAD2ZTL7_PSEPU</name>
<sequence>MTMKRRDLSKVLMPDDPMYTEAVDALRRYHEAEAGGVTGAELERLRLIAENQFQAVTDYQLGALGGATPRSH</sequence>
<comment type="caution">
    <text evidence="1">The sequence shown here is derived from an EMBL/GenBank/DDBJ whole genome shotgun (WGS) entry which is preliminary data.</text>
</comment>
<dbReference type="EMBL" id="APBQ01000217">
    <property type="protein sequence ID" value="ENY74013.1"/>
    <property type="molecule type" value="Genomic_DNA"/>
</dbReference>
<reference evidence="1 2" key="1">
    <citation type="submission" date="2013-02" db="EMBL/GenBank/DDBJ databases">
        <title>Insights into the proteome of triclosan-resistant Pseudomonas putida TRO1, isolated from activated sludge.</title>
        <authorList>
            <person name="Lolas I.B."/>
            <person name="Almeida B."/>
            <person name="Starnawski P.M."/>
            <person name="Soenderkaer M."/>
            <person name="Nielsen K.L."/>
            <person name="Nielsen J.L."/>
        </authorList>
    </citation>
    <scope>NUCLEOTIDE SEQUENCE [LARGE SCALE GENOMIC DNA]</scope>
    <source>
        <strain evidence="1 2">TRO1</strain>
    </source>
</reference>
<evidence type="ECO:0000313" key="1">
    <source>
        <dbReference type="EMBL" id="ENY74013.1"/>
    </source>
</evidence>